<evidence type="ECO:0000313" key="2">
    <source>
        <dbReference type="EMBL" id="KIM27170.1"/>
    </source>
</evidence>
<proteinExistence type="predicted"/>
<dbReference type="OrthoDB" id="3176171at2759"/>
<feature type="domain" description="PH" evidence="1">
    <location>
        <begin position="535"/>
        <end position="634"/>
    </location>
</feature>
<dbReference type="InterPro" id="IPR001849">
    <property type="entry name" value="PH_domain"/>
</dbReference>
<gene>
    <name evidence="2" type="ORF">M408DRAFT_24656</name>
</gene>
<dbReference type="InterPro" id="IPR022164">
    <property type="entry name" value="Kinesin-like"/>
</dbReference>
<dbReference type="InterPro" id="IPR049780">
    <property type="entry name" value="PH_KIFIA_KIFIB"/>
</dbReference>
<accession>A0A0C3ARJ0</accession>
<reference evidence="3" key="2">
    <citation type="submission" date="2015-01" db="EMBL/GenBank/DDBJ databases">
        <title>Evolutionary Origins and Diversification of the Mycorrhizal Mutualists.</title>
        <authorList>
            <consortium name="DOE Joint Genome Institute"/>
            <consortium name="Mycorrhizal Genomics Consortium"/>
            <person name="Kohler A."/>
            <person name="Kuo A."/>
            <person name="Nagy L.G."/>
            <person name="Floudas D."/>
            <person name="Copeland A."/>
            <person name="Barry K.W."/>
            <person name="Cichocki N."/>
            <person name="Veneault-Fourrey C."/>
            <person name="LaButti K."/>
            <person name="Lindquist E.A."/>
            <person name="Lipzen A."/>
            <person name="Lundell T."/>
            <person name="Morin E."/>
            <person name="Murat C."/>
            <person name="Riley R."/>
            <person name="Ohm R."/>
            <person name="Sun H."/>
            <person name="Tunlid A."/>
            <person name="Henrissat B."/>
            <person name="Grigoriev I.V."/>
            <person name="Hibbett D.S."/>
            <person name="Martin F."/>
        </authorList>
    </citation>
    <scope>NUCLEOTIDE SEQUENCE [LARGE SCALE GENOMIC DNA]</scope>
    <source>
        <strain evidence="3">MAFF 305830</strain>
    </source>
</reference>
<name>A0A0C3ARJ0_SERVB</name>
<dbReference type="Gene3D" id="2.30.29.30">
    <property type="entry name" value="Pleckstrin-homology domain (PH domain)/Phosphotyrosine-binding domain (PTB)"/>
    <property type="match status" value="1"/>
</dbReference>
<dbReference type="CDD" id="cd01233">
    <property type="entry name" value="PH_KIFIA_KIFIB"/>
    <property type="match status" value="1"/>
</dbReference>
<organism evidence="2 3">
    <name type="scientific">Serendipita vermifera MAFF 305830</name>
    <dbReference type="NCBI Taxonomy" id="933852"/>
    <lineage>
        <taxon>Eukaryota</taxon>
        <taxon>Fungi</taxon>
        <taxon>Dikarya</taxon>
        <taxon>Basidiomycota</taxon>
        <taxon>Agaricomycotina</taxon>
        <taxon>Agaricomycetes</taxon>
        <taxon>Sebacinales</taxon>
        <taxon>Serendipitaceae</taxon>
        <taxon>Serendipita</taxon>
    </lineage>
</organism>
<reference evidence="2 3" key="1">
    <citation type="submission" date="2014-04" db="EMBL/GenBank/DDBJ databases">
        <authorList>
            <consortium name="DOE Joint Genome Institute"/>
            <person name="Kuo A."/>
            <person name="Zuccaro A."/>
            <person name="Kohler A."/>
            <person name="Nagy L.G."/>
            <person name="Floudas D."/>
            <person name="Copeland A."/>
            <person name="Barry K.W."/>
            <person name="Cichocki N."/>
            <person name="Veneault-Fourrey C."/>
            <person name="LaButti K."/>
            <person name="Lindquist E.A."/>
            <person name="Lipzen A."/>
            <person name="Lundell T."/>
            <person name="Morin E."/>
            <person name="Murat C."/>
            <person name="Sun H."/>
            <person name="Tunlid A."/>
            <person name="Henrissat B."/>
            <person name="Grigoriev I.V."/>
            <person name="Hibbett D.S."/>
            <person name="Martin F."/>
            <person name="Nordberg H.P."/>
            <person name="Cantor M.N."/>
            <person name="Hua S.X."/>
        </authorList>
    </citation>
    <scope>NUCLEOTIDE SEQUENCE [LARGE SCALE GENOMIC DNA]</scope>
    <source>
        <strain evidence="2 3">MAFF 305830</strain>
    </source>
</reference>
<dbReference type="AlphaFoldDB" id="A0A0C3ARJ0"/>
<dbReference type="Pfam" id="PF12473">
    <property type="entry name" value="DUF3694"/>
    <property type="match status" value="1"/>
</dbReference>
<dbReference type="HOGENOM" id="CLU_459394_0_0_1"/>
<dbReference type="STRING" id="933852.A0A0C3ARJ0"/>
<dbReference type="InterPro" id="IPR011993">
    <property type="entry name" value="PH-like_dom_sf"/>
</dbReference>
<dbReference type="SUPFAM" id="SSF50729">
    <property type="entry name" value="PH domain-like"/>
    <property type="match status" value="1"/>
</dbReference>
<protein>
    <recommendedName>
        <fullName evidence="1">PH domain-containing protein</fullName>
    </recommendedName>
</protein>
<dbReference type="InterPro" id="IPR022140">
    <property type="entry name" value="Kinesin-like_KIF1-typ"/>
</dbReference>
<keyword evidence="3" id="KW-1185">Reference proteome</keyword>
<evidence type="ECO:0000259" key="1">
    <source>
        <dbReference type="PROSITE" id="PS50003"/>
    </source>
</evidence>
<dbReference type="Pfam" id="PF00169">
    <property type="entry name" value="PH"/>
    <property type="match status" value="1"/>
</dbReference>
<dbReference type="Proteomes" id="UP000054097">
    <property type="component" value="Unassembled WGS sequence"/>
</dbReference>
<dbReference type="EMBL" id="KN824300">
    <property type="protein sequence ID" value="KIM27170.1"/>
    <property type="molecule type" value="Genomic_DNA"/>
</dbReference>
<evidence type="ECO:0000313" key="3">
    <source>
        <dbReference type="Proteomes" id="UP000054097"/>
    </source>
</evidence>
<dbReference type="Pfam" id="PF12423">
    <property type="entry name" value="KIF1B"/>
    <property type="match status" value="1"/>
</dbReference>
<dbReference type="SMART" id="SM00233">
    <property type="entry name" value="PH"/>
    <property type="match status" value="1"/>
</dbReference>
<sequence length="637" mass="70779">MRNLTSFIDRPQYSQHFSSAQPFYDSPAPEYSFIGNALVSLAPLSRRLSSTSTVPIFCRYTAEAIGSCRVDIKIASVTPPPKSRNGSNVSTRASSPIGTNIQPGSKVNFFLSVDQVKGLGSNDFSSIHLQIRLASITGPSTKSQDVYPSPTVDLTSAGSSELKFKRTFQLIATPKILAYLREGYAPIEFFASLQATYLERMERWDEMREQRNILPKLNGSAPTNSNPNLPAMRRSENDFVVEQVHDVVSWLTICELGSDGKYNPVPVLSQSPLDPGSFSLRQGLQRRLRLTLSSNSGKQLPWVAVTKIRIGNIRLLDGKGRAHESESKELVEIKLEKQQNVEFKPDGSGTLSIDTPWDSSMHDSSLLNRVTASGQRILLQISWSVDIDTCLDPVVFSMDMALTPPLTRSAKDLWRLDTSEKYVRGEEALGPWRPRGISVVEDYERLVATEKRSADVQAIKVILASSPPQPYSGGRPQEDILRDTLALWQKKFGHRGQIVLSQEPDEEDAIPAPALEPPVPLKLVAQTKLVPRSDMSTKAGYLLLLTDAGENTWQKLWFVLRRPHLYIYSQSNELEEVGVISLTGVKVETSVDMVALLGKPHLFTLFTSSNSHVFSAPNEKELHAWISKLDPTRIPNP</sequence>
<dbReference type="PROSITE" id="PS50003">
    <property type="entry name" value="PH_DOMAIN"/>
    <property type="match status" value="1"/>
</dbReference>